<dbReference type="FunFam" id="3.20.20.70:FF:000028">
    <property type="entry name" value="Dihydroorotate dehydrogenase (quinone)"/>
    <property type="match status" value="1"/>
</dbReference>
<comment type="cofactor">
    <cofactor evidence="13">
        <name>FMN</name>
        <dbReference type="ChEBI" id="CHEBI:58210"/>
    </cofactor>
    <text evidence="13">Binds 1 FMN per subunit.</text>
</comment>
<protein>
    <recommendedName>
        <fullName evidence="13">Dihydroorotate dehydrogenase (quinone)</fullName>
        <ecNumber evidence="13">1.3.5.2</ecNumber>
    </recommendedName>
    <alternativeName>
        <fullName evidence="13">DHOdehase</fullName>
        <shortName evidence="13">DHOD</shortName>
        <shortName evidence="13">DHODase</shortName>
    </alternativeName>
    <alternativeName>
        <fullName evidence="13">Dihydroorotate oxidase</fullName>
    </alternativeName>
</protein>
<dbReference type="Gene3D" id="3.20.20.70">
    <property type="entry name" value="Aldolase class I"/>
    <property type="match status" value="1"/>
</dbReference>
<evidence type="ECO:0000313" key="16">
    <source>
        <dbReference type="Proteomes" id="UP000182882"/>
    </source>
</evidence>
<dbReference type="GO" id="GO:0005737">
    <property type="term" value="C:cytoplasm"/>
    <property type="evidence" value="ECO:0007669"/>
    <property type="project" value="InterPro"/>
</dbReference>
<dbReference type="PANTHER" id="PTHR48109:SF4">
    <property type="entry name" value="DIHYDROOROTATE DEHYDROGENASE (QUINONE), MITOCHONDRIAL"/>
    <property type="match status" value="1"/>
</dbReference>
<gene>
    <name evidence="13" type="primary">pyrD</name>
    <name evidence="15" type="ORF">SAMN05216406_101138</name>
</gene>
<feature type="binding site" evidence="13">
    <location>
        <position position="170"/>
    </location>
    <ligand>
        <name>FMN</name>
        <dbReference type="ChEBI" id="CHEBI:58210"/>
    </ligand>
</feature>
<keyword evidence="6 13" id="KW-1003">Cell membrane</keyword>
<dbReference type="EMBL" id="FNLN01000001">
    <property type="protein sequence ID" value="SDT84136.1"/>
    <property type="molecule type" value="Genomic_DNA"/>
</dbReference>
<feature type="binding site" evidence="13">
    <location>
        <position position="295"/>
    </location>
    <ligand>
        <name>FMN</name>
        <dbReference type="ChEBI" id="CHEBI:58210"/>
    </ligand>
</feature>
<dbReference type="InterPro" id="IPR012135">
    <property type="entry name" value="Dihydroorotate_DH_1_2"/>
</dbReference>
<comment type="similarity">
    <text evidence="4 13">Belongs to the dihydroorotate dehydrogenase family. Type 2 subfamily.</text>
</comment>
<comment type="subunit">
    <text evidence="5 13">Monomer.</text>
</comment>
<dbReference type="GO" id="GO:0005886">
    <property type="term" value="C:plasma membrane"/>
    <property type="evidence" value="ECO:0007669"/>
    <property type="project" value="UniProtKB-SubCell"/>
</dbReference>
<evidence type="ECO:0000256" key="10">
    <source>
        <dbReference type="ARBA" id="ARBA00023002"/>
    </source>
</evidence>
<proteinExistence type="inferred from homology"/>
<evidence type="ECO:0000256" key="4">
    <source>
        <dbReference type="ARBA" id="ARBA00005359"/>
    </source>
</evidence>
<dbReference type="CDD" id="cd04738">
    <property type="entry name" value="DHOD_2_like"/>
    <property type="match status" value="1"/>
</dbReference>
<feature type="binding site" evidence="13">
    <location>
        <position position="215"/>
    </location>
    <ligand>
        <name>FMN</name>
        <dbReference type="ChEBI" id="CHEBI:58210"/>
    </ligand>
</feature>
<dbReference type="GO" id="GO:0106430">
    <property type="term" value="F:dihydroorotate dehydrogenase (quinone) activity"/>
    <property type="evidence" value="ECO:0007669"/>
    <property type="project" value="UniProtKB-EC"/>
</dbReference>
<dbReference type="PROSITE" id="PS00912">
    <property type="entry name" value="DHODEHASE_2"/>
    <property type="match status" value="1"/>
</dbReference>
<keyword evidence="9 13" id="KW-0665">Pyrimidine biosynthesis</keyword>
<dbReference type="InterPro" id="IPR013785">
    <property type="entry name" value="Aldolase_TIM"/>
</dbReference>
<comment type="catalytic activity">
    <reaction evidence="12 13">
        <text>(S)-dihydroorotate + a quinone = orotate + a quinol</text>
        <dbReference type="Rhea" id="RHEA:30187"/>
        <dbReference type="ChEBI" id="CHEBI:24646"/>
        <dbReference type="ChEBI" id="CHEBI:30839"/>
        <dbReference type="ChEBI" id="CHEBI:30864"/>
        <dbReference type="ChEBI" id="CHEBI:132124"/>
        <dbReference type="EC" id="1.3.5.2"/>
    </reaction>
</comment>
<evidence type="ECO:0000256" key="3">
    <source>
        <dbReference type="ARBA" id="ARBA00005161"/>
    </source>
</evidence>
<evidence type="ECO:0000256" key="13">
    <source>
        <dbReference type="HAMAP-Rule" id="MF_00225"/>
    </source>
</evidence>
<dbReference type="NCBIfam" id="TIGR01036">
    <property type="entry name" value="pyrD_sub2"/>
    <property type="match status" value="1"/>
</dbReference>
<feature type="binding site" evidence="13">
    <location>
        <begin position="109"/>
        <end position="113"/>
    </location>
    <ligand>
        <name>substrate</name>
    </ligand>
</feature>
<feature type="binding site" evidence="13">
    <location>
        <begin position="60"/>
        <end position="64"/>
    </location>
    <ligand>
        <name>FMN</name>
        <dbReference type="ChEBI" id="CHEBI:58210"/>
    </ligand>
</feature>
<evidence type="ECO:0000256" key="2">
    <source>
        <dbReference type="ARBA" id="ARBA00004202"/>
    </source>
</evidence>
<accession>A0A1H2DMW9</accession>
<evidence type="ECO:0000259" key="14">
    <source>
        <dbReference type="Pfam" id="PF01180"/>
    </source>
</evidence>
<feature type="binding site" evidence="13">
    <location>
        <position position="243"/>
    </location>
    <ligand>
        <name>FMN</name>
        <dbReference type="ChEBI" id="CHEBI:58210"/>
    </ligand>
</feature>
<dbReference type="GO" id="GO:0006207">
    <property type="term" value="P:'de novo' pyrimidine nucleobase biosynthetic process"/>
    <property type="evidence" value="ECO:0007669"/>
    <property type="project" value="UniProtKB-UniRule"/>
</dbReference>
<dbReference type="InterPro" id="IPR001295">
    <property type="entry name" value="Dihydroorotate_DH_CS"/>
</dbReference>
<organism evidence="15 16">
    <name type="scientific">Nitrosomonas ureae</name>
    <dbReference type="NCBI Taxonomy" id="44577"/>
    <lineage>
        <taxon>Bacteria</taxon>
        <taxon>Pseudomonadati</taxon>
        <taxon>Pseudomonadota</taxon>
        <taxon>Betaproteobacteria</taxon>
        <taxon>Nitrosomonadales</taxon>
        <taxon>Nitrosomonadaceae</taxon>
        <taxon>Nitrosomonas</taxon>
    </lineage>
</organism>
<dbReference type="RefSeq" id="WP_062558380.1">
    <property type="nucleotide sequence ID" value="NZ_CP013341.1"/>
</dbReference>
<dbReference type="InterPro" id="IPR005719">
    <property type="entry name" value="Dihydroorotate_DH_2"/>
</dbReference>
<dbReference type="PROSITE" id="PS00911">
    <property type="entry name" value="DHODEHASE_1"/>
    <property type="match status" value="1"/>
</dbReference>
<evidence type="ECO:0000256" key="7">
    <source>
        <dbReference type="ARBA" id="ARBA00022630"/>
    </source>
</evidence>
<feature type="binding site" evidence="13">
    <location>
        <begin position="244"/>
        <end position="245"/>
    </location>
    <ligand>
        <name>substrate</name>
    </ligand>
</feature>
<reference evidence="16" key="1">
    <citation type="submission" date="2016-10" db="EMBL/GenBank/DDBJ databases">
        <authorList>
            <person name="Varghese N."/>
            <person name="Submissions S."/>
        </authorList>
    </citation>
    <scope>NUCLEOTIDE SEQUENCE [LARGE SCALE GENOMIC DNA]</scope>
    <source>
        <strain evidence="16">Nm10</strain>
    </source>
</reference>
<keyword evidence="16" id="KW-1185">Reference proteome</keyword>
<feature type="binding site" evidence="13">
    <location>
        <position position="137"/>
    </location>
    <ligand>
        <name>FMN</name>
        <dbReference type="ChEBI" id="CHEBI:58210"/>
    </ligand>
</feature>
<keyword evidence="10 13" id="KW-0560">Oxidoreductase</keyword>
<comment type="function">
    <text evidence="1 13">Catalyzes the conversion of dihydroorotate to orotate with quinone as electron acceptor.</text>
</comment>
<dbReference type="PIRSF" id="PIRSF000164">
    <property type="entry name" value="DHO_oxidase"/>
    <property type="match status" value="1"/>
</dbReference>
<feature type="domain" description="Dihydroorotate dehydrogenase catalytic" evidence="14">
    <location>
        <begin position="46"/>
        <end position="332"/>
    </location>
</feature>
<feature type="binding site" evidence="13">
    <location>
        <position position="64"/>
    </location>
    <ligand>
        <name>substrate</name>
    </ligand>
</feature>
<feature type="binding site" evidence="13">
    <location>
        <position position="175"/>
    </location>
    <ligand>
        <name>substrate</name>
    </ligand>
</feature>
<keyword evidence="8 13" id="KW-0288">FMN</keyword>
<evidence type="ECO:0000256" key="9">
    <source>
        <dbReference type="ARBA" id="ARBA00022975"/>
    </source>
</evidence>
<evidence type="ECO:0000256" key="5">
    <source>
        <dbReference type="ARBA" id="ARBA00011245"/>
    </source>
</evidence>
<dbReference type="GO" id="GO:0044205">
    <property type="term" value="P:'de novo' UMP biosynthetic process"/>
    <property type="evidence" value="ECO:0007669"/>
    <property type="project" value="UniProtKB-UniRule"/>
</dbReference>
<sequence length="345" mass="37441">MFYTLLRPLLFKLDPESAHRITFRVIEQISRLGLLKRVSISCRPISVMGLTFPNPVGLAAGLDKNGEHLDALAAMGFGFIEIGTVTPRPQPGNPTPRIFRVPEANAIINRMGFNNHGVEQLVENIQRSNYQGILGINIGKNFSTPLEKAIDDYLIGLQKVYCHASYVTINISSPNTKDLRQLQAADALDQLLSGLKSEQAKLAQIHGKYVPMVVKIAPDLDGKQIESIATLLLKHRIDGVIATNTTISRSGIEHLKLAQENGGLSGAPLTQNATAVIQQLHHFLQGAIPIIGVGGILSPDDAQDKLNSGASLLQLYTGLIYHGPGLIKEIAKLICVDSKNNHLPQ</sequence>
<evidence type="ECO:0000256" key="6">
    <source>
        <dbReference type="ARBA" id="ARBA00022475"/>
    </source>
</evidence>
<evidence type="ECO:0000256" key="1">
    <source>
        <dbReference type="ARBA" id="ARBA00003125"/>
    </source>
</evidence>
<evidence type="ECO:0000313" key="15">
    <source>
        <dbReference type="EMBL" id="SDT84136.1"/>
    </source>
</evidence>
<comment type="subcellular location">
    <subcellularLocation>
        <location evidence="2 13">Cell membrane</location>
        <topology evidence="2 13">Peripheral membrane protein</topology>
    </subcellularLocation>
</comment>
<dbReference type="HAMAP" id="MF_00225">
    <property type="entry name" value="DHO_dh_type2"/>
    <property type="match status" value="1"/>
</dbReference>
<keyword evidence="11 13" id="KW-0472">Membrane</keyword>
<dbReference type="EC" id="1.3.5.2" evidence="13"/>
<dbReference type="AlphaFoldDB" id="A0A1H2DMW9"/>
<dbReference type="UniPathway" id="UPA00070">
    <property type="reaction ID" value="UER00946"/>
</dbReference>
<dbReference type="KEGG" id="nur:ATY38_05240"/>
<dbReference type="NCBIfam" id="NF003646">
    <property type="entry name" value="PRK05286.1-4"/>
    <property type="match status" value="1"/>
</dbReference>
<name>A0A1H2DMW9_9PROT</name>
<feature type="active site" description="Nucleophile" evidence="13">
    <location>
        <position position="173"/>
    </location>
</feature>
<dbReference type="Proteomes" id="UP000182882">
    <property type="component" value="Unassembled WGS sequence"/>
</dbReference>
<dbReference type="NCBIfam" id="NF003652">
    <property type="entry name" value="PRK05286.2-5"/>
    <property type="match status" value="1"/>
</dbReference>
<evidence type="ECO:0000256" key="11">
    <source>
        <dbReference type="ARBA" id="ARBA00023136"/>
    </source>
</evidence>
<feature type="binding site" evidence="13">
    <location>
        <position position="84"/>
    </location>
    <ligand>
        <name>FMN</name>
        <dbReference type="ChEBI" id="CHEBI:58210"/>
    </ligand>
</feature>
<dbReference type="SUPFAM" id="SSF51395">
    <property type="entry name" value="FMN-linked oxidoreductases"/>
    <property type="match status" value="1"/>
</dbReference>
<evidence type="ECO:0000256" key="8">
    <source>
        <dbReference type="ARBA" id="ARBA00022643"/>
    </source>
</evidence>
<evidence type="ECO:0000256" key="12">
    <source>
        <dbReference type="ARBA" id="ARBA00048639"/>
    </source>
</evidence>
<dbReference type="PANTHER" id="PTHR48109">
    <property type="entry name" value="DIHYDROOROTATE DEHYDROGENASE (QUINONE), MITOCHONDRIAL-RELATED"/>
    <property type="match status" value="1"/>
</dbReference>
<feature type="binding site" evidence="13">
    <location>
        <position position="170"/>
    </location>
    <ligand>
        <name>substrate</name>
    </ligand>
</feature>
<comment type="pathway">
    <text evidence="3 13">Pyrimidine metabolism; UMP biosynthesis via de novo pathway; orotate from (S)-dihydroorotate (quinone route): step 1/1.</text>
</comment>
<dbReference type="NCBIfam" id="NF003644">
    <property type="entry name" value="PRK05286.1-1"/>
    <property type="match status" value="1"/>
</dbReference>
<feature type="binding site" evidence="13">
    <location>
        <position position="266"/>
    </location>
    <ligand>
        <name>FMN</name>
        <dbReference type="ChEBI" id="CHEBI:58210"/>
    </ligand>
</feature>
<dbReference type="NCBIfam" id="NF003645">
    <property type="entry name" value="PRK05286.1-2"/>
    <property type="match status" value="1"/>
</dbReference>
<keyword evidence="7 13" id="KW-0285">Flavoprotein</keyword>
<dbReference type="Pfam" id="PF01180">
    <property type="entry name" value="DHO_dh"/>
    <property type="match status" value="1"/>
</dbReference>
<dbReference type="InterPro" id="IPR005720">
    <property type="entry name" value="Dihydroorotate_DH_cat"/>
</dbReference>
<feature type="binding site" evidence="13">
    <location>
        <begin position="316"/>
        <end position="317"/>
    </location>
    <ligand>
        <name>FMN</name>
        <dbReference type="ChEBI" id="CHEBI:58210"/>
    </ligand>
</feature>
<dbReference type="InterPro" id="IPR050074">
    <property type="entry name" value="DHO_dehydrogenase"/>
</dbReference>